<dbReference type="PANTHER" id="PTHR23028">
    <property type="entry name" value="ACETYLTRANSFERASE"/>
    <property type="match status" value="1"/>
</dbReference>
<accession>A0A2S7U4K2</accession>
<dbReference type="EMBL" id="MQWA01000001">
    <property type="protein sequence ID" value="PQJ29252.1"/>
    <property type="molecule type" value="Genomic_DNA"/>
</dbReference>
<feature type="transmembrane region" description="Helical" evidence="1">
    <location>
        <begin position="285"/>
        <end position="302"/>
    </location>
</feature>
<dbReference type="PANTHER" id="PTHR23028:SF53">
    <property type="entry name" value="ACYL_TRANSF_3 DOMAIN-CONTAINING PROTEIN"/>
    <property type="match status" value="1"/>
</dbReference>
<reference evidence="3 4" key="1">
    <citation type="submission" date="2016-12" db="EMBL/GenBank/DDBJ databases">
        <title>Study of bacterial adaptation to deep sea.</title>
        <authorList>
            <person name="Song J."/>
            <person name="Yoshizawa S."/>
            <person name="Kogure K."/>
        </authorList>
    </citation>
    <scope>NUCLEOTIDE SEQUENCE [LARGE SCALE GENOMIC DNA]</scope>
    <source>
        <strain evidence="3 4">SAORIC-165</strain>
    </source>
</reference>
<dbReference type="OrthoDB" id="187342at2"/>
<dbReference type="InterPro" id="IPR002656">
    <property type="entry name" value="Acyl_transf_3_dom"/>
</dbReference>
<dbReference type="Pfam" id="PF01757">
    <property type="entry name" value="Acyl_transf_3"/>
    <property type="match status" value="1"/>
</dbReference>
<gene>
    <name evidence="3" type="ORF">BSZ32_12620</name>
</gene>
<keyword evidence="1" id="KW-1133">Transmembrane helix</keyword>
<dbReference type="GO" id="GO:0016747">
    <property type="term" value="F:acyltransferase activity, transferring groups other than amino-acyl groups"/>
    <property type="evidence" value="ECO:0007669"/>
    <property type="project" value="InterPro"/>
</dbReference>
<dbReference type="GO" id="GO:0000271">
    <property type="term" value="P:polysaccharide biosynthetic process"/>
    <property type="evidence" value="ECO:0007669"/>
    <property type="project" value="TreeGrafter"/>
</dbReference>
<protein>
    <recommendedName>
        <fullName evidence="2">Acyltransferase 3 domain-containing protein</fullName>
    </recommendedName>
</protein>
<feature type="transmembrane region" description="Helical" evidence="1">
    <location>
        <begin position="196"/>
        <end position="213"/>
    </location>
</feature>
<feature type="transmembrane region" description="Helical" evidence="1">
    <location>
        <begin position="76"/>
        <end position="100"/>
    </location>
</feature>
<feature type="transmembrane region" description="Helical" evidence="1">
    <location>
        <begin position="314"/>
        <end position="335"/>
    </location>
</feature>
<feature type="transmembrane region" description="Helical" evidence="1">
    <location>
        <begin position="162"/>
        <end position="184"/>
    </location>
</feature>
<feature type="transmembrane region" description="Helical" evidence="1">
    <location>
        <begin position="121"/>
        <end position="142"/>
    </location>
</feature>
<name>A0A2S7U4K2_9BACT</name>
<feature type="transmembrane region" description="Helical" evidence="1">
    <location>
        <begin position="260"/>
        <end position="279"/>
    </location>
</feature>
<keyword evidence="4" id="KW-1185">Reference proteome</keyword>
<feature type="transmembrane region" description="Helical" evidence="1">
    <location>
        <begin position="225"/>
        <end position="248"/>
    </location>
</feature>
<dbReference type="Proteomes" id="UP000239907">
    <property type="component" value="Unassembled WGS sequence"/>
</dbReference>
<comment type="caution">
    <text evidence="3">The sequence shown here is derived from an EMBL/GenBank/DDBJ whole genome shotgun (WGS) entry which is preliminary data.</text>
</comment>
<evidence type="ECO:0000256" key="1">
    <source>
        <dbReference type="SAM" id="Phobius"/>
    </source>
</evidence>
<organism evidence="3 4">
    <name type="scientific">Rubritalea profundi</name>
    <dbReference type="NCBI Taxonomy" id="1658618"/>
    <lineage>
        <taxon>Bacteria</taxon>
        <taxon>Pseudomonadati</taxon>
        <taxon>Verrucomicrobiota</taxon>
        <taxon>Verrucomicrobiia</taxon>
        <taxon>Verrucomicrobiales</taxon>
        <taxon>Rubritaleaceae</taxon>
        <taxon>Rubritalea</taxon>
    </lineage>
</organism>
<feature type="transmembrane region" description="Helical" evidence="1">
    <location>
        <begin position="355"/>
        <end position="376"/>
    </location>
</feature>
<keyword evidence="1" id="KW-0472">Membrane</keyword>
<feature type="domain" description="Acyltransferase 3" evidence="2">
    <location>
        <begin position="30"/>
        <end position="373"/>
    </location>
</feature>
<keyword evidence="1" id="KW-0812">Transmembrane</keyword>
<evidence type="ECO:0000313" key="3">
    <source>
        <dbReference type="EMBL" id="PQJ29252.1"/>
    </source>
</evidence>
<dbReference type="GO" id="GO:0016020">
    <property type="term" value="C:membrane"/>
    <property type="evidence" value="ECO:0007669"/>
    <property type="project" value="TreeGrafter"/>
</dbReference>
<feature type="transmembrane region" description="Helical" evidence="1">
    <location>
        <begin position="36"/>
        <end position="56"/>
    </location>
</feature>
<dbReference type="AlphaFoldDB" id="A0A2S7U4K2"/>
<dbReference type="InterPro" id="IPR050879">
    <property type="entry name" value="Acyltransferase_3"/>
</dbReference>
<evidence type="ECO:0000313" key="4">
    <source>
        <dbReference type="Proteomes" id="UP000239907"/>
    </source>
</evidence>
<sequence>MNQAKSSPSKWKAMISRFSRVTSSGSYMPEIDGLRFVAIMAVLLYHAHILFFANAIPQTINFPMSWDWLNFAIGQGWFGVQVFFVISGFVLALPFAGHYLEERKPVNLKTYYSRRMVRIGFPYLIALTLGLLFALGEGMPLVDSLQRYGAGMLYSHGLFYQGSLNPILFVSWTLEIEIQFYLLAPLLCKVFKLRSFALRAIILLSSILLFQKLSGQLNHYFPSDIWPHSIVGQLQFFLAGLLLGDLYLSFWKSKPSSSCSAWAFDVIGVASWLFIPFALKINGSHSWLAYLLLIAFTCVLRGRLLKSLLSQPLVATLGGMCYSIYLFHGAILYFLHYNFIIPIFGVHKGNWPINLVPLAALILLTLLGCSVAYYFIERPSMRWGSKKASAGPSQP</sequence>
<proteinExistence type="predicted"/>
<evidence type="ECO:0000259" key="2">
    <source>
        <dbReference type="Pfam" id="PF01757"/>
    </source>
</evidence>